<gene>
    <name evidence="3" type="ORF">FNV43_RR10047</name>
</gene>
<dbReference type="AlphaFoldDB" id="A0A8K0HBW0"/>
<dbReference type="EMBL" id="VOIH02000004">
    <property type="protein sequence ID" value="KAF3449319.1"/>
    <property type="molecule type" value="Genomic_DNA"/>
</dbReference>
<accession>A0A8K0HBW0</accession>
<evidence type="ECO:0000256" key="1">
    <source>
        <dbReference type="ARBA" id="ARBA00023027"/>
    </source>
</evidence>
<dbReference type="Pfam" id="PF01582">
    <property type="entry name" value="TIR"/>
    <property type="match status" value="2"/>
</dbReference>
<evidence type="ECO:0000259" key="2">
    <source>
        <dbReference type="PROSITE" id="PS50104"/>
    </source>
</evidence>
<reference evidence="3" key="1">
    <citation type="submission" date="2020-03" db="EMBL/GenBank/DDBJ databases">
        <title>A high-quality chromosome-level genome assembly of a woody plant with both climbing and erect habits, Rhamnella rubrinervis.</title>
        <authorList>
            <person name="Lu Z."/>
            <person name="Yang Y."/>
            <person name="Zhu X."/>
            <person name="Sun Y."/>
        </authorList>
    </citation>
    <scope>NUCLEOTIDE SEQUENCE</scope>
    <source>
        <strain evidence="3">BYM</strain>
        <tissue evidence="3">Leaf</tissue>
    </source>
</reference>
<sequence length="431" mass="48451">MASSSSNSNPPKETVYDVFMSFRGEGFTSYLYDALIQQGYKTFFDDENLARGKAISKGLLKAIKNSRCSIVILSENYAFSSWCLTELAKIIDCKEYKGQIVLPIFYHVDPSHVRNQRESYRKAFEKHESNSELSPMEVDRWRKALKEVANLSGFPLTESDVEAKFVKKFIEHISNILEVQKRPSSFESKKPKDMPINVFGKPIIDLTSQEMAEYTGKEITATDRSRVAMKMIEAHNKEADALTFVKNLKSTYGNGVTTLCLIYNATGGTLKHVCDKNWFGHIGDALCPYKIENGQWGAFCTSMTPELPPDRLQLPCIAVKTPTELCVNGCCRGTIHGANGGTETGGKDTRGGFTRHLYAALIQRWYKTVFDDEHLQRGKVISKGLMKSIDCSRSSVVVLSENYACWCLTELAKIVERMETKGLRVLPIFTI</sequence>
<evidence type="ECO:0000313" key="3">
    <source>
        <dbReference type="EMBL" id="KAF3449319.1"/>
    </source>
</evidence>
<dbReference type="OrthoDB" id="1421090at2759"/>
<dbReference type="FunFam" id="3.40.50.10140:FF:000007">
    <property type="entry name" value="Disease resistance protein (TIR-NBS-LRR class)"/>
    <property type="match status" value="1"/>
</dbReference>
<dbReference type="InterPro" id="IPR000157">
    <property type="entry name" value="TIR_dom"/>
</dbReference>
<dbReference type="PROSITE" id="PS50104">
    <property type="entry name" value="TIR"/>
    <property type="match status" value="2"/>
</dbReference>
<dbReference type="SMART" id="SM00255">
    <property type="entry name" value="TIR"/>
    <property type="match status" value="1"/>
</dbReference>
<dbReference type="InterPro" id="IPR049065">
    <property type="entry name" value="Nakanori"/>
</dbReference>
<dbReference type="SUPFAM" id="SSF52200">
    <property type="entry name" value="Toll/Interleukin receptor TIR domain"/>
    <property type="match status" value="2"/>
</dbReference>
<keyword evidence="1" id="KW-0520">NAD</keyword>
<dbReference type="InterPro" id="IPR035897">
    <property type="entry name" value="Toll_tir_struct_dom_sf"/>
</dbReference>
<dbReference type="Gene3D" id="3.40.50.10140">
    <property type="entry name" value="Toll/interleukin-1 receptor homology (TIR) domain"/>
    <property type="match status" value="2"/>
</dbReference>
<dbReference type="Pfam" id="PF21230">
    <property type="entry name" value="Nakanori"/>
    <property type="match status" value="1"/>
</dbReference>
<dbReference type="PANTHER" id="PTHR32009">
    <property type="entry name" value="TMV RESISTANCE PROTEIN N-LIKE"/>
    <property type="match status" value="1"/>
</dbReference>
<name>A0A8K0HBW0_9ROSA</name>
<dbReference type="GO" id="GO:0061809">
    <property type="term" value="F:NAD+ nucleosidase activity, cyclic ADP-ribose generating"/>
    <property type="evidence" value="ECO:0007669"/>
    <property type="project" value="UniProtKB-EC"/>
</dbReference>
<dbReference type="GO" id="GO:0007165">
    <property type="term" value="P:signal transduction"/>
    <property type="evidence" value="ECO:0007669"/>
    <property type="project" value="InterPro"/>
</dbReference>
<comment type="caution">
    <text evidence="3">The sequence shown here is derived from an EMBL/GenBank/DDBJ whole genome shotgun (WGS) entry which is preliminary data.</text>
</comment>
<protein>
    <recommendedName>
        <fullName evidence="2">TIR domain-containing protein</fullName>
    </recommendedName>
</protein>
<evidence type="ECO:0000313" key="4">
    <source>
        <dbReference type="Proteomes" id="UP000796880"/>
    </source>
</evidence>
<keyword evidence="4" id="KW-1185">Reference proteome</keyword>
<proteinExistence type="predicted"/>
<organism evidence="3 4">
    <name type="scientific">Rhamnella rubrinervis</name>
    <dbReference type="NCBI Taxonomy" id="2594499"/>
    <lineage>
        <taxon>Eukaryota</taxon>
        <taxon>Viridiplantae</taxon>
        <taxon>Streptophyta</taxon>
        <taxon>Embryophyta</taxon>
        <taxon>Tracheophyta</taxon>
        <taxon>Spermatophyta</taxon>
        <taxon>Magnoliopsida</taxon>
        <taxon>eudicotyledons</taxon>
        <taxon>Gunneridae</taxon>
        <taxon>Pentapetalae</taxon>
        <taxon>rosids</taxon>
        <taxon>fabids</taxon>
        <taxon>Rosales</taxon>
        <taxon>Rhamnaceae</taxon>
        <taxon>rhamnoid group</taxon>
        <taxon>Rhamneae</taxon>
        <taxon>Rhamnella</taxon>
    </lineage>
</organism>
<dbReference type="PANTHER" id="PTHR32009:SF106">
    <property type="entry name" value="TIR DOMAIN-CONTAINING PROTEIN"/>
    <property type="match status" value="1"/>
</dbReference>
<feature type="domain" description="TIR" evidence="2">
    <location>
        <begin position="14"/>
        <end position="177"/>
    </location>
</feature>
<dbReference type="Proteomes" id="UP000796880">
    <property type="component" value="Unassembled WGS sequence"/>
</dbReference>
<feature type="domain" description="TIR" evidence="2">
    <location>
        <begin position="336"/>
        <end position="431"/>
    </location>
</feature>